<dbReference type="OrthoDB" id="5801125at2"/>
<protein>
    <submittedName>
        <fullName evidence="1">Ca-activated chloride channel family protein</fullName>
    </submittedName>
</protein>
<sequence>MRIVALSVVICLVAALWAGGLAPFGRVFLAAGLPSLAVPLFSDPAWRGVAQYRAGDMANAARSFADAGAVFNLGNAEAMRGEYAAALEAYDIAIAQGNEEARANFEVVAAVYSGLGIDPEALALFGKRGEGPTADSHIARGNARAAGTGDEVTNANTMLGLAELDSRGRLGVRRIFDDKHMIADDRWLMQLADVPGEFLKARIAQEFKRRQKLGLSPPDAEDPR</sequence>
<evidence type="ECO:0000313" key="2">
    <source>
        <dbReference type="Proteomes" id="UP000295696"/>
    </source>
</evidence>
<dbReference type="Gene3D" id="1.25.40.10">
    <property type="entry name" value="Tetratricopeptide repeat domain"/>
    <property type="match status" value="1"/>
</dbReference>
<accession>A0A4R3JEF7</accession>
<dbReference type="EMBL" id="SLZU01000005">
    <property type="protein sequence ID" value="TCS64479.1"/>
    <property type="molecule type" value="Genomic_DNA"/>
</dbReference>
<keyword evidence="2" id="KW-1185">Reference proteome</keyword>
<name>A0A4R3JEF7_9RHOB</name>
<evidence type="ECO:0000313" key="1">
    <source>
        <dbReference type="EMBL" id="TCS64479.1"/>
    </source>
</evidence>
<gene>
    <name evidence="1" type="ORF">EDD52_10539</name>
</gene>
<proteinExistence type="predicted"/>
<comment type="caution">
    <text evidence="1">The sequence shown here is derived from an EMBL/GenBank/DDBJ whole genome shotgun (WGS) entry which is preliminary data.</text>
</comment>
<dbReference type="RefSeq" id="WP_132244224.1">
    <property type="nucleotide sequence ID" value="NZ_SLZU01000005.1"/>
</dbReference>
<dbReference type="Proteomes" id="UP000295696">
    <property type="component" value="Unassembled WGS sequence"/>
</dbReference>
<reference evidence="1 2" key="1">
    <citation type="submission" date="2019-03" db="EMBL/GenBank/DDBJ databases">
        <title>Genomic Encyclopedia of Type Strains, Phase IV (KMG-IV): sequencing the most valuable type-strain genomes for metagenomic binning, comparative biology and taxonomic classification.</title>
        <authorList>
            <person name="Goeker M."/>
        </authorList>
    </citation>
    <scope>NUCLEOTIDE SEQUENCE [LARGE SCALE GENOMIC DNA]</scope>
    <source>
        <strain evidence="1 2">DSM 104836</strain>
    </source>
</reference>
<dbReference type="SUPFAM" id="SSF48452">
    <property type="entry name" value="TPR-like"/>
    <property type="match status" value="1"/>
</dbReference>
<dbReference type="InterPro" id="IPR011990">
    <property type="entry name" value="TPR-like_helical_dom_sf"/>
</dbReference>
<organism evidence="1 2">
    <name type="scientific">Primorskyibacter sedentarius</name>
    <dbReference type="NCBI Taxonomy" id="745311"/>
    <lineage>
        <taxon>Bacteria</taxon>
        <taxon>Pseudomonadati</taxon>
        <taxon>Pseudomonadota</taxon>
        <taxon>Alphaproteobacteria</taxon>
        <taxon>Rhodobacterales</taxon>
        <taxon>Roseobacteraceae</taxon>
        <taxon>Primorskyibacter</taxon>
    </lineage>
</organism>
<dbReference type="AlphaFoldDB" id="A0A4R3JEF7"/>